<keyword evidence="5" id="KW-0411">Iron-sulfur</keyword>
<keyword evidence="4" id="KW-0408">Iron</keyword>
<dbReference type="SMART" id="SM00928">
    <property type="entry name" value="NADH_4Fe-4S"/>
    <property type="match status" value="1"/>
</dbReference>
<evidence type="ECO:0000259" key="6">
    <source>
        <dbReference type="PROSITE" id="PS51379"/>
    </source>
</evidence>
<dbReference type="Pfam" id="PF01512">
    <property type="entry name" value="Complex1_51K"/>
    <property type="match status" value="1"/>
</dbReference>
<dbReference type="Pfam" id="PF13237">
    <property type="entry name" value="Fer4_10"/>
    <property type="match status" value="1"/>
</dbReference>
<dbReference type="GO" id="GO:0046872">
    <property type="term" value="F:metal ion binding"/>
    <property type="evidence" value="ECO:0007669"/>
    <property type="project" value="UniProtKB-KW"/>
</dbReference>
<dbReference type="AlphaFoldDB" id="A0A0F9L1I0"/>
<evidence type="ECO:0000256" key="2">
    <source>
        <dbReference type="ARBA" id="ARBA00022485"/>
    </source>
</evidence>
<comment type="similarity">
    <text evidence="1">Belongs to the complex I 51 kDa subunit family.</text>
</comment>
<dbReference type="SUPFAM" id="SSF140490">
    <property type="entry name" value="Nqo1C-terminal domain-like"/>
    <property type="match status" value="1"/>
</dbReference>
<dbReference type="Gene3D" id="1.20.1440.230">
    <property type="entry name" value="NADH-ubiquinone oxidoreductase 51kDa subunit, iron-sulphur binding domain"/>
    <property type="match status" value="1"/>
</dbReference>
<dbReference type="PANTHER" id="PTHR43578:SF3">
    <property type="entry name" value="NADH-QUINONE OXIDOREDUCTASE SUBUNIT F"/>
    <property type="match status" value="1"/>
</dbReference>
<dbReference type="Pfam" id="PF01257">
    <property type="entry name" value="2Fe-2S_thioredx"/>
    <property type="match status" value="1"/>
</dbReference>
<dbReference type="SUPFAM" id="SSF54862">
    <property type="entry name" value="4Fe-4S ferredoxins"/>
    <property type="match status" value="1"/>
</dbReference>
<dbReference type="Gene3D" id="6.10.250.1450">
    <property type="match status" value="1"/>
</dbReference>
<dbReference type="EMBL" id="LAZR01012203">
    <property type="protein sequence ID" value="KKM28038.1"/>
    <property type="molecule type" value="Genomic_DNA"/>
</dbReference>
<keyword evidence="3" id="KW-0479">Metal-binding</keyword>
<dbReference type="PROSITE" id="PS51257">
    <property type="entry name" value="PROKAR_LIPOPROTEIN"/>
    <property type="match status" value="1"/>
</dbReference>
<dbReference type="Gene3D" id="3.10.20.600">
    <property type="match status" value="1"/>
</dbReference>
<accession>A0A0F9L1I0</accession>
<feature type="domain" description="4Fe-4S ferredoxin-type" evidence="6">
    <location>
        <begin position="540"/>
        <end position="569"/>
    </location>
</feature>
<dbReference type="Gene3D" id="3.40.50.11540">
    <property type="entry name" value="NADH-ubiquinone oxidoreductase 51kDa subunit"/>
    <property type="match status" value="1"/>
</dbReference>
<dbReference type="PROSITE" id="PS00198">
    <property type="entry name" value="4FE4S_FER_1"/>
    <property type="match status" value="1"/>
</dbReference>
<dbReference type="GO" id="GO:0051539">
    <property type="term" value="F:4 iron, 4 sulfur cluster binding"/>
    <property type="evidence" value="ECO:0007669"/>
    <property type="project" value="UniProtKB-KW"/>
</dbReference>
<dbReference type="InterPro" id="IPR037207">
    <property type="entry name" value="Nuop51_4Fe4S-bd_sf"/>
</dbReference>
<evidence type="ECO:0000256" key="4">
    <source>
        <dbReference type="ARBA" id="ARBA00023004"/>
    </source>
</evidence>
<organism evidence="7">
    <name type="scientific">marine sediment metagenome</name>
    <dbReference type="NCBI Taxonomy" id="412755"/>
    <lineage>
        <taxon>unclassified sequences</taxon>
        <taxon>metagenomes</taxon>
        <taxon>ecological metagenomes</taxon>
    </lineage>
</organism>
<dbReference type="InterPro" id="IPR017896">
    <property type="entry name" value="4Fe4S_Fe-S-bd"/>
</dbReference>
<dbReference type="PROSITE" id="PS51379">
    <property type="entry name" value="4FE4S_FER_2"/>
    <property type="match status" value="2"/>
</dbReference>
<evidence type="ECO:0000313" key="7">
    <source>
        <dbReference type="EMBL" id="KKM28038.1"/>
    </source>
</evidence>
<evidence type="ECO:0000256" key="3">
    <source>
        <dbReference type="ARBA" id="ARBA00022723"/>
    </source>
</evidence>
<name>A0A0F9L1I0_9ZZZZ</name>
<dbReference type="NCBIfam" id="NF010120">
    <property type="entry name" value="PRK13596.1"/>
    <property type="match status" value="1"/>
</dbReference>
<keyword evidence="2" id="KW-0004">4Fe-4S</keyword>
<dbReference type="InterPro" id="IPR037225">
    <property type="entry name" value="Nuo51_FMN-bd_sf"/>
</dbReference>
<dbReference type="InterPro" id="IPR017900">
    <property type="entry name" value="4Fe4S_Fe_S_CS"/>
</dbReference>
<reference evidence="7" key="1">
    <citation type="journal article" date="2015" name="Nature">
        <title>Complex archaea that bridge the gap between prokaryotes and eukaryotes.</title>
        <authorList>
            <person name="Spang A."/>
            <person name="Saw J.H."/>
            <person name="Jorgensen S.L."/>
            <person name="Zaremba-Niedzwiedzka K."/>
            <person name="Martijn J."/>
            <person name="Lind A.E."/>
            <person name="van Eijk R."/>
            <person name="Schleper C."/>
            <person name="Guy L."/>
            <person name="Ettema T.J."/>
        </authorList>
    </citation>
    <scope>NUCLEOTIDE SEQUENCE</scope>
</reference>
<dbReference type="SUPFAM" id="SSF142019">
    <property type="entry name" value="Nqo1 FMN-binding domain-like"/>
    <property type="match status" value="1"/>
</dbReference>
<feature type="domain" description="4Fe-4S ferredoxin-type" evidence="6">
    <location>
        <begin position="570"/>
        <end position="597"/>
    </location>
</feature>
<dbReference type="Pfam" id="PF10589">
    <property type="entry name" value="NADH_4Fe-4S"/>
    <property type="match status" value="1"/>
</dbReference>
<dbReference type="Gene3D" id="3.30.70.20">
    <property type="match status" value="1"/>
</dbReference>
<proteinExistence type="inferred from homology"/>
<dbReference type="CDD" id="cd02980">
    <property type="entry name" value="TRX_Fd_family"/>
    <property type="match status" value="1"/>
</dbReference>
<dbReference type="InterPro" id="IPR036249">
    <property type="entry name" value="Thioredoxin-like_sf"/>
</dbReference>
<evidence type="ECO:0000256" key="5">
    <source>
        <dbReference type="ARBA" id="ARBA00023014"/>
    </source>
</evidence>
<dbReference type="PANTHER" id="PTHR43578">
    <property type="entry name" value="NADH-QUINONE OXIDOREDUCTASE SUBUNIT F"/>
    <property type="match status" value="1"/>
</dbReference>
<dbReference type="Pfam" id="PF10531">
    <property type="entry name" value="SLBB"/>
    <property type="match status" value="1"/>
</dbReference>
<dbReference type="Gene3D" id="3.40.30.10">
    <property type="entry name" value="Glutaredoxin"/>
    <property type="match status" value="1"/>
</dbReference>
<sequence>MAKDRMHLMLCAGTGCVSNKSLKISEVLEKELKKHKLEQEILVVLTGCNGFCAQGPIMVVHPDEIFYQMLTEKDIPHLVEEHFLKGRPVKKLMYTPPKEEAPVPKMSDIGFFKEQRLIALRNRGLIDPEKIDEYIARDGYSALARALTSMTPETIIKEIKDSGLRGRGGAGFPTGRKWEFTAGAKGKEKYVICNADEGDPGAFMDRSIVESDPHSVLEGMTIGARAIGAQHGYIYIRSEYPIAVKRMRKAIKQAREYGLLGEDILGTEFDFEVSVHRGAGAFVCGEETSLIASLEGRPPEPRIRPPFPAQSGVWGKPTNINNVETWANVPEIINRGASWYSQLGTDTSKGTKVFSLVGKVKNTGLIEVPMGITLRKIIYDIGGGILEDKKFKAVQTGGPSGGCIPEELLDLPIDYERLTEVGSIMGSGGMIVMDEDTCMVDVARYFVDFLRGESCGKCTSCREGLESMYQILTGICEGKGKEDDVELLEELGIAIKDGSMCALGGTAANPVLSTIRYFENEYQSHIREQKCSAGVCRELIQYLIDREKCTGCLLCVKNCPSNAISGKRKEPVNLDKEKCIKCGVCLEVCKFKAVLVE</sequence>
<protein>
    <recommendedName>
        <fullName evidence="6">4Fe-4S ferredoxin-type domain-containing protein</fullName>
    </recommendedName>
</protein>
<evidence type="ECO:0000256" key="1">
    <source>
        <dbReference type="ARBA" id="ARBA00007523"/>
    </source>
</evidence>
<dbReference type="FunFam" id="3.40.50.11540:FF:000001">
    <property type="entry name" value="NADH dehydrogenase [ubiquinone] flavoprotein 1, mitochondrial"/>
    <property type="match status" value="1"/>
</dbReference>
<gene>
    <name evidence="7" type="ORF">LCGC14_1568690</name>
</gene>
<dbReference type="FunFam" id="1.20.1440.230:FF:000001">
    <property type="entry name" value="Mitochondrial NADH dehydrogenase flavoprotein 1"/>
    <property type="match status" value="1"/>
</dbReference>
<comment type="caution">
    <text evidence="7">The sequence shown here is derived from an EMBL/GenBank/DDBJ whole genome shotgun (WGS) entry which is preliminary data.</text>
</comment>
<dbReference type="SUPFAM" id="SSF52833">
    <property type="entry name" value="Thioredoxin-like"/>
    <property type="match status" value="1"/>
</dbReference>
<dbReference type="InterPro" id="IPR019575">
    <property type="entry name" value="Nuop51_4Fe4S-bd"/>
</dbReference>
<dbReference type="SUPFAM" id="SSF142984">
    <property type="entry name" value="Nqo1 middle domain-like"/>
    <property type="match status" value="1"/>
</dbReference>
<dbReference type="InterPro" id="IPR019554">
    <property type="entry name" value="Soluble_ligand-bd"/>
</dbReference>
<dbReference type="InterPro" id="IPR011538">
    <property type="entry name" value="Nuo51_FMN-bd"/>
</dbReference>